<dbReference type="EMBL" id="CAUWAG010000003">
    <property type="protein sequence ID" value="CAJ2500368.1"/>
    <property type="molecule type" value="Genomic_DNA"/>
</dbReference>
<evidence type="ECO:0000259" key="2">
    <source>
        <dbReference type="Pfam" id="PF06985"/>
    </source>
</evidence>
<protein>
    <submittedName>
        <fullName evidence="3">Uu.00g032210.m01.CDS01</fullName>
    </submittedName>
</protein>
<dbReference type="InterPro" id="IPR052895">
    <property type="entry name" value="HetReg/Transcr_Mod"/>
</dbReference>
<evidence type="ECO:0000313" key="3">
    <source>
        <dbReference type="EMBL" id="CAJ2500368.1"/>
    </source>
</evidence>
<keyword evidence="4" id="KW-1185">Reference proteome</keyword>
<feature type="region of interest" description="Disordered" evidence="1">
    <location>
        <begin position="26"/>
        <end position="56"/>
    </location>
</feature>
<comment type="caution">
    <text evidence="3">The sequence shown here is derived from an EMBL/GenBank/DDBJ whole genome shotgun (WGS) entry which is preliminary data.</text>
</comment>
<dbReference type="PANTHER" id="PTHR24148:SF64">
    <property type="entry name" value="HETEROKARYON INCOMPATIBILITY DOMAIN-CONTAINING PROTEIN"/>
    <property type="match status" value="1"/>
</dbReference>
<dbReference type="Proteomes" id="UP001295740">
    <property type="component" value="Unassembled WGS sequence"/>
</dbReference>
<feature type="domain" description="Heterokaryon incompatibility" evidence="2">
    <location>
        <begin position="73"/>
        <end position="132"/>
    </location>
</feature>
<organism evidence="3 4">
    <name type="scientific">Anthostomella pinea</name>
    <dbReference type="NCBI Taxonomy" id="933095"/>
    <lineage>
        <taxon>Eukaryota</taxon>
        <taxon>Fungi</taxon>
        <taxon>Dikarya</taxon>
        <taxon>Ascomycota</taxon>
        <taxon>Pezizomycotina</taxon>
        <taxon>Sordariomycetes</taxon>
        <taxon>Xylariomycetidae</taxon>
        <taxon>Xylariales</taxon>
        <taxon>Xylariaceae</taxon>
        <taxon>Anthostomella</taxon>
    </lineage>
</organism>
<proteinExistence type="predicted"/>
<dbReference type="PANTHER" id="PTHR24148">
    <property type="entry name" value="ANKYRIN REPEAT DOMAIN-CONTAINING PROTEIN 39 HOMOLOG-RELATED"/>
    <property type="match status" value="1"/>
</dbReference>
<reference evidence="3" key="1">
    <citation type="submission" date="2023-10" db="EMBL/GenBank/DDBJ databases">
        <authorList>
            <person name="Hackl T."/>
        </authorList>
    </citation>
    <scope>NUCLEOTIDE SEQUENCE</scope>
</reference>
<accession>A0AAI8V8N9</accession>
<dbReference type="InterPro" id="IPR010730">
    <property type="entry name" value="HET"/>
</dbReference>
<sequence>MQTAATHPAYEDKSLKSDDEIRLLTLQPAHSNDDDVASALTSRPRRQDTSPSPTPGAAALLALRNFASDGPAVPTVVWIDSICINQENLRERSAQVSRIGDTFGGAKETVIYLGEPDHHTDKTAEALRNIVSQNFFLYGVLWLSTWGPLKPSSNVRGFDEPHKPLADKDDPDAADRYSGLLDLLKATCRFQCQDPRDKLFGILSLLQTSPNHPSLLRPDYAKQARDVFIDLAFFLLRSDCEELLALAPYTHTQSNHLKLPSWVVSWSELPQEQTLAANNRAWDNDKSFGKQCLVERHGYCLSVQGLVMDTVKEMLPTSTDLSGLRAPAAGTWSFFVTETGYQDAAVTLLESAETSVRAGDCICVLIGCRTPFLLRLNDKQLNRWSLISECRISDEKGDLSYSKLEMKWFGKWFKPLVGDSTREFSDDLEATSQVFVLH</sequence>
<evidence type="ECO:0000256" key="1">
    <source>
        <dbReference type="SAM" id="MobiDB-lite"/>
    </source>
</evidence>
<dbReference type="Pfam" id="PF06985">
    <property type="entry name" value="HET"/>
    <property type="match status" value="1"/>
</dbReference>
<dbReference type="AlphaFoldDB" id="A0AAI8V8N9"/>
<evidence type="ECO:0000313" key="4">
    <source>
        <dbReference type="Proteomes" id="UP001295740"/>
    </source>
</evidence>
<name>A0AAI8V8N9_9PEZI</name>
<gene>
    <name evidence="3" type="ORF">KHLLAP_LOCUS836</name>
</gene>